<protein>
    <recommendedName>
        <fullName evidence="2">AB hydrolase-1 domain-containing protein</fullName>
    </recommendedName>
</protein>
<dbReference type="SUPFAM" id="SSF53474">
    <property type="entry name" value="alpha/beta-Hydrolases"/>
    <property type="match status" value="1"/>
</dbReference>
<feature type="signal peptide" evidence="1">
    <location>
        <begin position="1"/>
        <end position="18"/>
    </location>
</feature>
<dbReference type="AlphaFoldDB" id="A0AAE0JXU6"/>
<feature type="domain" description="AB hydrolase-1" evidence="2">
    <location>
        <begin position="74"/>
        <end position="261"/>
    </location>
</feature>
<dbReference type="Pfam" id="PF12697">
    <property type="entry name" value="Abhydrolase_6"/>
    <property type="match status" value="1"/>
</dbReference>
<keyword evidence="6" id="KW-1185">Reference proteome</keyword>
<proteinExistence type="predicted"/>
<organism evidence="3 6">
    <name type="scientific">Podospora didyma</name>
    <dbReference type="NCBI Taxonomy" id="330526"/>
    <lineage>
        <taxon>Eukaryota</taxon>
        <taxon>Fungi</taxon>
        <taxon>Dikarya</taxon>
        <taxon>Ascomycota</taxon>
        <taxon>Pezizomycotina</taxon>
        <taxon>Sordariomycetes</taxon>
        <taxon>Sordariomycetidae</taxon>
        <taxon>Sordariales</taxon>
        <taxon>Podosporaceae</taxon>
        <taxon>Podospora</taxon>
    </lineage>
</organism>
<comment type="caution">
    <text evidence="3">The sequence shown here is derived from an EMBL/GenBank/DDBJ whole genome shotgun (WGS) entry which is preliminary data.</text>
</comment>
<name>A0AAE0JXU6_9PEZI</name>
<dbReference type="Proteomes" id="UP001285441">
    <property type="component" value="Unassembled WGS sequence"/>
</dbReference>
<evidence type="ECO:0000313" key="6">
    <source>
        <dbReference type="Proteomes" id="UP001285441"/>
    </source>
</evidence>
<evidence type="ECO:0000313" key="5">
    <source>
        <dbReference type="EMBL" id="KAK3372100.1"/>
    </source>
</evidence>
<gene>
    <name evidence="5" type="ORF">B0H63DRAFT_496774</name>
    <name evidence="4" type="ORF">B0H63DRAFT_498216</name>
    <name evidence="3" type="ORF">B0H63DRAFT_498219</name>
</gene>
<reference evidence="3" key="1">
    <citation type="journal article" date="2023" name="Mol. Phylogenet. Evol.">
        <title>Genome-scale phylogeny and comparative genomics of the fungal order Sordariales.</title>
        <authorList>
            <person name="Hensen N."/>
            <person name="Bonometti L."/>
            <person name="Westerberg I."/>
            <person name="Brannstrom I.O."/>
            <person name="Guillou S."/>
            <person name="Cros-Aarteil S."/>
            <person name="Calhoun S."/>
            <person name="Haridas S."/>
            <person name="Kuo A."/>
            <person name="Mondo S."/>
            <person name="Pangilinan J."/>
            <person name="Riley R."/>
            <person name="LaButti K."/>
            <person name="Andreopoulos B."/>
            <person name="Lipzen A."/>
            <person name="Chen C."/>
            <person name="Yan M."/>
            <person name="Daum C."/>
            <person name="Ng V."/>
            <person name="Clum A."/>
            <person name="Steindorff A."/>
            <person name="Ohm R.A."/>
            <person name="Martin F."/>
            <person name="Silar P."/>
            <person name="Natvig D.O."/>
            <person name="Lalanne C."/>
            <person name="Gautier V."/>
            <person name="Ament-Velasquez S.L."/>
            <person name="Kruys A."/>
            <person name="Hutchinson M.I."/>
            <person name="Powell A.J."/>
            <person name="Barry K."/>
            <person name="Miller A.N."/>
            <person name="Grigoriev I.V."/>
            <person name="Debuchy R."/>
            <person name="Gladieux P."/>
            <person name="Hiltunen Thoren M."/>
            <person name="Johannesson H."/>
        </authorList>
    </citation>
    <scope>NUCLEOTIDE SEQUENCE</scope>
    <source>
        <strain evidence="3">CBS 232.78</strain>
    </source>
</reference>
<evidence type="ECO:0000256" key="1">
    <source>
        <dbReference type="SAM" id="SignalP"/>
    </source>
</evidence>
<accession>A0AAE0JXU6</accession>
<feature type="chain" id="PRO_5042442693" description="AB hydrolase-1 domain-containing protein" evidence="1">
    <location>
        <begin position="19"/>
        <end position="367"/>
    </location>
</feature>
<reference evidence="3" key="2">
    <citation type="submission" date="2023-06" db="EMBL/GenBank/DDBJ databases">
        <authorList>
            <consortium name="Lawrence Berkeley National Laboratory"/>
            <person name="Haridas S."/>
            <person name="Hensen N."/>
            <person name="Bonometti L."/>
            <person name="Westerberg I."/>
            <person name="Brannstrom I.O."/>
            <person name="Guillou S."/>
            <person name="Cros-Aarteil S."/>
            <person name="Calhoun S."/>
            <person name="Kuo A."/>
            <person name="Mondo S."/>
            <person name="Pangilinan J."/>
            <person name="Riley R."/>
            <person name="LaButti K."/>
            <person name="Andreopoulos B."/>
            <person name="Lipzen A."/>
            <person name="Chen C."/>
            <person name="Yanf M."/>
            <person name="Daum C."/>
            <person name="Ng V."/>
            <person name="Clum A."/>
            <person name="Steindorff A."/>
            <person name="Ohm R."/>
            <person name="Martin F."/>
            <person name="Silar P."/>
            <person name="Natvig D."/>
            <person name="Lalanne C."/>
            <person name="Gautier V."/>
            <person name="Ament-velasquez S.L."/>
            <person name="Kruys A."/>
            <person name="Hutchinson M.I."/>
            <person name="Powell A.J."/>
            <person name="Barry K."/>
            <person name="Miller A.N."/>
            <person name="Grigoriev I.V."/>
            <person name="Debuchy R."/>
            <person name="Gladieux P."/>
            <person name="Thoren M.H."/>
            <person name="Johannesson H."/>
        </authorList>
    </citation>
    <scope>NUCLEOTIDE SEQUENCE</scope>
    <source>
        <strain evidence="3">CBS 232.78</strain>
    </source>
</reference>
<evidence type="ECO:0000313" key="3">
    <source>
        <dbReference type="EMBL" id="KAK3366354.1"/>
    </source>
</evidence>
<dbReference type="Gene3D" id="3.40.50.1820">
    <property type="entry name" value="alpha/beta hydrolase"/>
    <property type="match status" value="1"/>
</dbReference>
<sequence length="367" mass="39905">MHLSHALAGVVALTGAVATRTCKQVSFNVPATAQNLSYKGTPPATNGTTTISGTYTIVGTYCLPALLTNNTLQILVHGITYNKNYFAGLGFGDKYDWGIPLTQFQQTRSVTANNRGYATLAIDRLGHGDNPQHPDPLTVVQPQLQLEIFHKLFPALRDPKSPINVLGRSFKKLVYVGHSYGSFLGLTLARQFPTDADALVLTGFSSTLDFSGVVTAQWTSYIHHAPANGNVPLGYLTFAKESDRTNLFYAGNYDPAIPLADFKTEDTITVGESGAVPILLQPAPTYNKLLFIATGQQDAIFCPQGTVGGCKHVLAKSRTDFFPAVPENQFGYFSPDKTGHDLQLHQSVPDTLKNVHDFLDTHLYQTK</sequence>
<dbReference type="EMBL" id="JAULSW010000013">
    <property type="protein sequence ID" value="KAK3366364.1"/>
    <property type="molecule type" value="Genomic_DNA"/>
</dbReference>
<evidence type="ECO:0000259" key="2">
    <source>
        <dbReference type="Pfam" id="PF12697"/>
    </source>
</evidence>
<evidence type="ECO:0000313" key="4">
    <source>
        <dbReference type="EMBL" id="KAK3366364.1"/>
    </source>
</evidence>
<dbReference type="EMBL" id="JAULSW010000014">
    <property type="protein sequence ID" value="KAK3366354.1"/>
    <property type="molecule type" value="Genomic_DNA"/>
</dbReference>
<dbReference type="InterPro" id="IPR029058">
    <property type="entry name" value="AB_hydrolase_fold"/>
</dbReference>
<dbReference type="InterPro" id="IPR000073">
    <property type="entry name" value="AB_hydrolase_1"/>
</dbReference>
<keyword evidence="1" id="KW-0732">Signal</keyword>
<dbReference type="EMBL" id="JAULSW010000008">
    <property type="protein sequence ID" value="KAK3372100.1"/>
    <property type="molecule type" value="Genomic_DNA"/>
</dbReference>